<dbReference type="EMBL" id="JAHRIM010082405">
    <property type="protein sequence ID" value="MEQ2275679.1"/>
    <property type="molecule type" value="Genomic_DNA"/>
</dbReference>
<gene>
    <name evidence="1" type="ORF">XENORESO_007054</name>
</gene>
<proteinExistence type="predicted"/>
<organism evidence="1 2">
    <name type="scientific">Xenotaenia resolanae</name>
    <dbReference type="NCBI Taxonomy" id="208358"/>
    <lineage>
        <taxon>Eukaryota</taxon>
        <taxon>Metazoa</taxon>
        <taxon>Chordata</taxon>
        <taxon>Craniata</taxon>
        <taxon>Vertebrata</taxon>
        <taxon>Euteleostomi</taxon>
        <taxon>Actinopterygii</taxon>
        <taxon>Neopterygii</taxon>
        <taxon>Teleostei</taxon>
        <taxon>Neoteleostei</taxon>
        <taxon>Acanthomorphata</taxon>
        <taxon>Ovalentaria</taxon>
        <taxon>Atherinomorphae</taxon>
        <taxon>Cyprinodontiformes</taxon>
        <taxon>Goodeidae</taxon>
        <taxon>Xenotaenia</taxon>
    </lineage>
</organism>
<reference evidence="1 2" key="1">
    <citation type="submission" date="2021-06" db="EMBL/GenBank/DDBJ databases">
        <authorList>
            <person name="Palmer J.M."/>
        </authorList>
    </citation>
    <scope>NUCLEOTIDE SEQUENCE [LARGE SCALE GENOMIC DNA]</scope>
    <source>
        <strain evidence="1 2">XR_2019</strain>
        <tissue evidence="1">Muscle</tissue>
    </source>
</reference>
<sequence>MCSGQMRQKLKLKTYILENTILTCKHGGGSSMLRDVLFFPAGTEKLATQGNPVRKPVKDCHRLDPGAHMEWIRWMVLNLWCKYNSWYFGSLYCYSQPSAGS</sequence>
<name>A0ABV0X2Y2_9TELE</name>
<comment type="caution">
    <text evidence="1">The sequence shown here is derived from an EMBL/GenBank/DDBJ whole genome shotgun (WGS) entry which is preliminary data.</text>
</comment>
<evidence type="ECO:0000313" key="2">
    <source>
        <dbReference type="Proteomes" id="UP001444071"/>
    </source>
</evidence>
<dbReference type="Proteomes" id="UP001444071">
    <property type="component" value="Unassembled WGS sequence"/>
</dbReference>
<protein>
    <submittedName>
        <fullName evidence="1">Uncharacterized protein</fullName>
    </submittedName>
</protein>
<keyword evidence="2" id="KW-1185">Reference proteome</keyword>
<accession>A0ABV0X2Y2</accession>
<evidence type="ECO:0000313" key="1">
    <source>
        <dbReference type="EMBL" id="MEQ2275679.1"/>
    </source>
</evidence>